<comment type="similarity">
    <text evidence="1">Belongs to the aldo/keto reductase family.</text>
</comment>
<dbReference type="GO" id="GO:0016616">
    <property type="term" value="F:oxidoreductase activity, acting on the CH-OH group of donors, NAD or NADP as acceptor"/>
    <property type="evidence" value="ECO:0007669"/>
    <property type="project" value="UniProtKB-ARBA"/>
</dbReference>
<dbReference type="KEGG" id="jpo:G7058_09185"/>
<evidence type="ECO:0000256" key="5">
    <source>
        <dbReference type="PIRSR" id="PIRSR000097-2"/>
    </source>
</evidence>
<dbReference type="PROSITE" id="PS00062">
    <property type="entry name" value="ALDOKETO_REDUCTASE_2"/>
    <property type="match status" value="1"/>
</dbReference>
<accession>A0A6G7WIU2</accession>
<dbReference type="AlphaFoldDB" id="A0A6G7WIU2"/>
<dbReference type="RefSeq" id="WP_166063258.1">
    <property type="nucleotide sequence ID" value="NZ_CP049889.1"/>
</dbReference>
<evidence type="ECO:0000256" key="1">
    <source>
        <dbReference type="ARBA" id="ARBA00007905"/>
    </source>
</evidence>
<dbReference type="FunFam" id="3.20.20.100:FF:000002">
    <property type="entry name" value="2,5-diketo-D-gluconic acid reductase A"/>
    <property type="match status" value="1"/>
</dbReference>
<keyword evidence="9" id="KW-1185">Reference proteome</keyword>
<organism evidence="8 9">
    <name type="scientific">Jeotgalibaca porci</name>
    <dbReference type="NCBI Taxonomy" id="1868793"/>
    <lineage>
        <taxon>Bacteria</taxon>
        <taxon>Bacillati</taxon>
        <taxon>Bacillota</taxon>
        <taxon>Bacilli</taxon>
        <taxon>Lactobacillales</taxon>
        <taxon>Carnobacteriaceae</taxon>
        <taxon>Jeotgalibaca</taxon>
    </lineage>
</organism>
<dbReference type="Gene3D" id="3.20.20.100">
    <property type="entry name" value="NADP-dependent oxidoreductase domain"/>
    <property type="match status" value="1"/>
</dbReference>
<keyword evidence="3" id="KW-0560">Oxidoreductase</keyword>
<reference evidence="8 9" key="1">
    <citation type="journal article" date="2017" name="Int. J. Syst. Evol. Microbiol.">
        <title>Jeotgalibaca porci sp. nov. and Jeotgalibaca arthritidis sp. nov., isolated from pigs, and emended description of the genus Jeotgalibaca.</title>
        <authorList>
            <person name="Zamora L."/>
            <person name="Perez-Sancho M."/>
            <person name="Dominguez L."/>
            <person name="Fernandez-Garayzabal J.F."/>
            <person name="Vela A.I."/>
        </authorList>
    </citation>
    <scope>NUCLEOTIDE SEQUENCE [LARGE SCALE GENOMIC DNA]</scope>
    <source>
        <strain evidence="8 9">CCUG 69148</strain>
    </source>
</reference>
<dbReference type="EMBL" id="CP049889">
    <property type="protein sequence ID" value="QIK52194.1"/>
    <property type="molecule type" value="Genomic_DNA"/>
</dbReference>
<dbReference type="InterPro" id="IPR018170">
    <property type="entry name" value="Aldo/ket_reductase_CS"/>
</dbReference>
<dbReference type="InterPro" id="IPR020471">
    <property type="entry name" value="AKR"/>
</dbReference>
<evidence type="ECO:0000256" key="6">
    <source>
        <dbReference type="PIRSR" id="PIRSR000097-3"/>
    </source>
</evidence>
<dbReference type="PANTHER" id="PTHR43827:SF3">
    <property type="entry name" value="NADP-DEPENDENT OXIDOREDUCTASE DOMAIN-CONTAINING PROTEIN"/>
    <property type="match status" value="1"/>
</dbReference>
<dbReference type="Proteomes" id="UP000501830">
    <property type="component" value="Chromosome"/>
</dbReference>
<feature type="site" description="Lowers pKa of active site Tyr" evidence="6">
    <location>
        <position position="75"/>
    </location>
</feature>
<dbReference type="PIRSF" id="PIRSF000097">
    <property type="entry name" value="AKR"/>
    <property type="match status" value="1"/>
</dbReference>
<evidence type="ECO:0000313" key="8">
    <source>
        <dbReference type="EMBL" id="QIK52194.1"/>
    </source>
</evidence>
<sequence>MHIPTKMLNDGCVVPAIGFGTFSLQGATGVRAVDSALKNNYRWLDTAFTYENEGTVGRAIAQSSVPREEIIITSKLPGRCHEYNKAVYTIQESLYRANLDYFDFYLIHWPNPKHDKYVEAWQALIDAQKWGLIRSIGVSNFLPEHIERLGNETGILPSINQIEMHPYLNNRNLLEYNQSKGIQTQSWSPVGNRLVTELSSHPLISKMGAKYEKSITQIILRWHIQLGSIPIPSSRRSAHQLENISIFDFELTDEEMALIDSLTKPDGHVFGQEPNTYHEY</sequence>
<evidence type="ECO:0000259" key="7">
    <source>
        <dbReference type="Pfam" id="PF00248"/>
    </source>
</evidence>
<feature type="binding site" evidence="5">
    <location>
        <position position="108"/>
    </location>
    <ligand>
        <name>substrate</name>
    </ligand>
</feature>
<feature type="active site" description="Proton donor" evidence="4">
    <location>
        <position position="50"/>
    </location>
</feature>
<evidence type="ECO:0000256" key="4">
    <source>
        <dbReference type="PIRSR" id="PIRSR000097-1"/>
    </source>
</evidence>
<protein>
    <submittedName>
        <fullName evidence="8">Aldo/keto reductase</fullName>
    </submittedName>
</protein>
<gene>
    <name evidence="8" type="ORF">G7058_09185</name>
</gene>
<dbReference type="PANTHER" id="PTHR43827">
    <property type="entry name" value="2,5-DIKETO-D-GLUCONIC ACID REDUCTASE"/>
    <property type="match status" value="1"/>
</dbReference>
<name>A0A6G7WIU2_9LACT</name>
<dbReference type="GeneID" id="94553456"/>
<evidence type="ECO:0000256" key="3">
    <source>
        <dbReference type="ARBA" id="ARBA00023002"/>
    </source>
</evidence>
<keyword evidence="2" id="KW-0521">NADP</keyword>
<evidence type="ECO:0000313" key="9">
    <source>
        <dbReference type="Proteomes" id="UP000501830"/>
    </source>
</evidence>
<evidence type="ECO:0000256" key="2">
    <source>
        <dbReference type="ARBA" id="ARBA00022857"/>
    </source>
</evidence>
<feature type="domain" description="NADP-dependent oxidoreductase" evidence="7">
    <location>
        <begin position="17"/>
        <end position="262"/>
    </location>
</feature>
<proteinExistence type="inferred from homology"/>
<dbReference type="InterPro" id="IPR023210">
    <property type="entry name" value="NADP_OxRdtase_dom"/>
</dbReference>
<dbReference type="CDD" id="cd19132">
    <property type="entry name" value="AKR_AKR5D1_E1"/>
    <property type="match status" value="1"/>
</dbReference>
<dbReference type="Pfam" id="PF00248">
    <property type="entry name" value="Aldo_ket_red"/>
    <property type="match status" value="1"/>
</dbReference>
<dbReference type="PRINTS" id="PR00069">
    <property type="entry name" value="ALDKETRDTASE"/>
</dbReference>
<dbReference type="InterPro" id="IPR036812">
    <property type="entry name" value="NAD(P)_OxRdtase_dom_sf"/>
</dbReference>
<dbReference type="SUPFAM" id="SSF51430">
    <property type="entry name" value="NAD(P)-linked oxidoreductase"/>
    <property type="match status" value="1"/>
</dbReference>